<evidence type="ECO:0000256" key="3">
    <source>
        <dbReference type="ARBA" id="ARBA00022833"/>
    </source>
</evidence>
<evidence type="ECO:0000313" key="8">
    <source>
        <dbReference type="Proteomes" id="UP000187209"/>
    </source>
</evidence>
<dbReference type="InterPro" id="IPR018957">
    <property type="entry name" value="Znf_C3HC4_RING-type"/>
</dbReference>
<dbReference type="InterPro" id="IPR013083">
    <property type="entry name" value="Znf_RING/FYVE/PHD"/>
</dbReference>
<dbReference type="AlphaFoldDB" id="A0A1R2CVE4"/>
<dbReference type="PANTHER" id="PTHR14134">
    <property type="entry name" value="E3 UBIQUITIN-PROTEIN LIGASE RAD18"/>
    <property type="match status" value="1"/>
</dbReference>
<reference evidence="7 8" key="1">
    <citation type="submission" date="2016-11" db="EMBL/GenBank/DDBJ databases">
        <title>The macronuclear genome of Stentor coeruleus: a giant cell with tiny introns.</title>
        <authorList>
            <person name="Slabodnick M."/>
            <person name="Ruby J.G."/>
            <person name="Reiff S.B."/>
            <person name="Swart E.C."/>
            <person name="Gosai S."/>
            <person name="Prabakaran S."/>
            <person name="Witkowska E."/>
            <person name="Larue G.E."/>
            <person name="Fisher S."/>
            <person name="Freeman R.M."/>
            <person name="Gunawardena J."/>
            <person name="Chu W."/>
            <person name="Stover N.A."/>
            <person name="Gregory B.D."/>
            <person name="Nowacki M."/>
            <person name="Derisi J."/>
            <person name="Roy S.W."/>
            <person name="Marshall W.F."/>
            <person name="Sood P."/>
        </authorList>
    </citation>
    <scope>NUCLEOTIDE SEQUENCE [LARGE SCALE GENOMIC DNA]</scope>
    <source>
        <strain evidence="7">WM001</strain>
    </source>
</reference>
<evidence type="ECO:0000256" key="5">
    <source>
        <dbReference type="SAM" id="Coils"/>
    </source>
</evidence>
<keyword evidence="2 4" id="KW-0863">Zinc-finger</keyword>
<keyword evidence="5" id="KW-0175">Coiled coil</keyword>
<dbReference type="InterPro" id="IPR017907">
    <property type="entry name" value="Znf_RING_CS"/>
</dbReference>
<dbReference type="SUPFAM" id="SSF57850">
    <property type="entry name" value="RING/U-box"/>
    <property type="match status" value="1"/>
</dbReference>
<proteinExistence type="predicted"/>
<evidence type="ECO:0000259" key="6">
    <source>
        <dbReference type="PROSITE" id="PS50089"/>
    </source>
</evidence>
<dbReference type="PROSITE" id="PS50089">
    <property type="entry name" value="ZF_RING_2"/>
    <property type="match status" value="1"/>
</dbReference>
<dbReference type="Proteomes" id="UP000187209">
    <property type="component" value="Unassembled WGS sequence"/>
</dbReference>
<dbReference type="InterPro" id="IPR001841">
    <property type="entry name" value="Znf_RING"/>
</dbReference>
<dbReference type="GO" id="GO:0006513">
    <property type="term" value="P:protein monoubiquitination"/>
    <property type="evidence" value="ECO:0007669"/>
    <property type="project" value="InterPro"/>
</dbReference>
<dbReference type="PROSITE" id="PS00518">
    <property type="entry name" value="ZF_RING_1"/>
    <property type="match status" value="1"/>
</dbReference>
<keyword evidence="1" id="KW-0479">Metal-binding</keyword>
<evidence type="ECO:0000256" key="4">
    <source>
        <dbReference type="PROSITE-ProRule" id="PRU00175"/>
    </source>
</evidence>
<keyword evidence="3" id="KW-0862">Zinc</keyword>
<evidence type="ECO:0000313" key="7">
    <source>
        <dbReference type="EMBL" id="OMJ92978.1"/>
    </source>
</evidence>
<dbReference type="OrthoDB" id="313168at2759"/>
<dbReference type="Pfam" id="PF00097">
    <property type="entry name" value="zf-C3HC4"/>
    <property type="match status" value="1"/>
</dbReference>
<gene>
    <name evidence="7" type="ORF">SteCoe_4201</name>
</gene>
<dbReference type="InterPro" id="IPR039577">
    <property type="entry name" value="Rad18"/>
</dbReference>
<dbReference type="GO" id="GO:0061630">
    <property type="term" value="F:ubiquitin protein ligase activity"/>
    <property type="evidence" value="ECO:0007669"/>
    <property type="project" value="InterPro"/>
</dbReference>
<sequence length="190" mass="21978">MLPKDHAPILLFPCGHTFCKQCIDHNIKVGKRTCPVCRSKFTSQAVNISLQNIILAYTRENNIGPDNLPAKPVKDYKNQLNLFEMRCNILSEEKSNAIEELQQLEQKIKYEEDVANILKSEEKKATAKLEAAQKELELVKEHLRKAQYSIDKLYKEAEKRQKSIDLIEETLGPIEREMHKFKTLGEINKK</sequence>
<dbReference type="EMBL" id="MPUH01000051">
    <property type="protein sequence ID" value="OMJ92978.1"/>
    <property type="molecule type" value="Genomic_DNA"/>
</dbReference>
<evidence type="ECO:0000256" key="1">
    <source>
        <dbReference type="ARBA" id="ARBA00022723"/>
    </source>
</evidence>
<name>A0A1R2CVE4_9CILI</name>
<dbReference type="GO" id="GO:0008270">
    <property type="term" value="F:zinc ion binding"/>
    <property type="evidence" value="ECO:0007669"/>
    <property type="project" value="UniProtKB-KW"/>
</dbReference>
<dbReference type="Gene3D" id="3.30.40.10">
    <property type="entry name" value="Zinc/RING finger domain, C3HC4 (zinc finger)"/>
    <property type="match status" value="1"/>
</dbReference>
<dbReference type="GO" id="GO:0003697">
    <property type="term" value="F:single-stranded DNA binding"/>
    <property type="evidence" value="ECO:0007669"/>
    <property type="project" value="InterPro"/>
</dbReference>
<evidence type="ECO:0000256" key="2">
    <source>
        <dbReference type="ARBA" id="ARBA00022771"/>
    </source>
</evidence>
<keyword evidence="8" id="KW-1185">Reference proteome</keyword>
<organism evidence="7 8">
    <name type="scientific">Stentor coeruleus</name>
    <dbReference type="NCBI Taxonomy" id="5963"/>
    <lineage>
        <taxon>Eukaryota</taxon>
        <taxon>Sar</taxon>
        <taxon>Alveolata</taxon>
        <taxon>Ciliophora</taxon>
        <taxon>Postciliodesmatophora</taxon>
        <taxon>Heterotrichea</taxon>
        <taxon>Heterotrichida</taxon>
        <taxon>Stentoridae</taxon>
        <taxon>Stentor</taxon>
    </lineage>
</organism>
<dbReference type="SUPFAM" id="SSF57997">
    <property type="entry name" value="Tropomyosin"/>
    <property type="match status" value="1"/>
</dbReference>
<dbReference type="PANTHER" id="PTHR14134:SF3">
    <property type="entry name" value="RING-CH-TYPE DOMAIN-CONTAINING PROTEIN"/>
    <property type="match status" value="1"/>
</dbReference>
<feature type="coiled-coil region" evidence="5">
    <location>
        <begin position="73"/>
        <end position="149"/>
    </location>
</feature>
<protein>
    <recommendedName>
        <fullName evidence="6">RING-type domain-containing protein</fullName>
    </recommendedName>
</protein>
<dbReference type="Gene3D" id="6.10.140.2140">
    <property type="match status" value="1"/>
</dbReference>
<dbReference type="GO" id="GO:0006301">
    <property type="term" value="P:DNA damage tolerance"/>
    <property type="evidence" value="ECO:0007669"/>
    <property type="project" value="InterPro"/>
</dbReference>
<feature type="domain" description="RING-type" evidence="6">
    <location>
        <begin position="13"/>
        <end position="38"/>
    </location>
</feature>
<accession>A0A1R2CVE4</accession>
<comment type="caution">
    <text evidence="7">The sequence shown here is derived from an EMBL/GenBank/DDBJ whole genome shotgun (WGS) entry which is preliminary data.</text>
</comment>